<dbReference type="EMBL" id="WJQU01000004">
    <property type="protein sequence ID" value="KAJ6636325.1"/>
    <property type="molecule type" value="Genomic_DNA"/>
</dbReference>
<evidence type="ECO:0000256" key="1">
    <source>
        <dbReference type="SAM" id="MobiDB-lite"/>
    </source>
</evidence>
<comment type="caution">
    <text evidence="2">The sequence shown here is derived from an EMBL/GenBank/DDBJ whole genome shotgun (WGS) entry which is preliminary data.</text>
</comment>
<gene>
    <name evidence="2" type="ORF">Bhyg_14913</name>
</gene>
<feature type="compositionally biased region" description="Basic residues" evidence="1">
    <location>
        <begin position="105"/>
        <end position="115"/>
    </location>
</feature>
<feature type="compositionally biased region" description="Acidic residues" evidence="1">
    <location>
        <begin position="15"/>
        <end position="28"/>
    </location>
</feature>
<name>A0A9Q0RW28_9DIPT</name>
<organism evidence="2 3">
    <name type="scientific">Pseudolycoriella hygida</name>
    <dbReference type="NCBI Taxonomy" id="35572"/>
    <lineage>
        <taxon>Eukaryota</taxon>
        <taxon>Metazoa</taxon>
        <taxon>Ecdysozoa</taxon>
        <taxon>Arthropoda</taxon>
        <taxon>Hexapoda</taxon>
        <taxon>Insecta</taxon>
        <taxon>Pterygota</taxon>
        <taxon>Neoptera</taxon>
        <taxon>Endopterygota</taxon>
        <taxon>Diptera</taxon>
        <taxon>Nematocera</taxon>
        <taxon>Sciaroidea</taxon>
        <taxon>Sciaridae</taxon>
        <taxon>Pseudolycoriella</taxon>
    </lineage>
</organism>
<protein>
    <submittedName>
        <fullName evidence="2">Uncharacterized protein</fullName>
    </submittedName>
</protein>
<dbReference type="AlphaFoldDB" id="A0A9Q0RW28"/>
<accession>A0A9Q0RW28</accession>
<feature type="compositionally biased region" description="Acidic residues" evidence="1">
    <location>
        <begin position="233"/>
        <end position="257"/>
    </location>
</feature>
<evidence type="ECO:0000313" key="2">
    <source>
        <dbReference type="EMBL" id="KAJ6636325.1"/>
    </source>
</evidence>
<feature type="compositionally biased region" description="Polar residues" evidence="1">
    <location>
        <begin position="1"/>
        <end position="13"/>
    </location>
</feature>
<sequence>MRNRTELLTNTLPSENEDEPSDLDDSEEDWKPSEKKKGGPGKVTKTSPKTAPKRKSSAGKAAKKPAKKNKKEESEEEDEDEEEDESEEEFFEDDEDEASNDGKTPKKSSPAKKTKSSLNAKGFPDKDGKFDLYIFKNDLSKDFKSDPKLCMWRRDGSSLLQKYLKSTEDDNGKDIFFKASSVYSCWEEKRKHDFFEIKVQCVGDKKDGLVKVLDVEELTKFALEDRPQIDTGINEEEAEEGGDNEEEDEGEEEPDEE</sequence>
<dbReference type="OrthoDB" id="8054697at2759"/>
<keyword evidence="3" id="KW-1185">Reference proteome</keyword>
<feature type="compositionally biased region" description="Acidic residues" evidence="1">
    <location>
        <begin position="74"/>
        <end position="99"/>
    </location>
</feature>
<proteinExistence type="predicted"/>
<evidence type="ECO:0000313" key="3">
    <source>
        <dbReference type="Proteomes" id="UP001151699"/>
    </source>
</evidence>
<feature type="compositionally biased region" description="Basic residues" evidence="1">
    <location>
        <begin position="51"/>
        <end position="69"/>
    </location>
</feature>
<reference evidence="2" key="1">
    <citation type="submission" date="2022-07" db="EMBL/GenBank/DDBJ databases">
        <authorList>
            <person name="Trinca V."/>
            <person name="Uliana J.V.C."/>
            <person name="Torres T.T."/>
            <person name="Ward R.J."/>
            <person name="Monesi N."/>
        </authorList>
    </citation>
    <scope>NUCLEOTIDE SEQUENCE</scope>
    <source>
        <strain evidence="2">HSMRA1968</strain>
        <tissue evidence="2">Whole embryos</tissue>
    </source>
</reference>
<feature type="region of interest" description="Disordered" evidence="1">
    <location>
        <begin position="1"/>
        <end position="129"/>
    </location>
</feature>
<feature type="region of interest" description="Disordered" evidence="1">
    <location>
        <begin position="226"/>
        <end position="257"/>
    </location>
</feature>
<dbReference type="Proteomes" id="UP001151699">
    <property type="component" value="Chromosome C"/>
</dbReference>